<evidence type="ECO:0000313" key="3">
    <source>
        <dbReference type="Proteomes" id="UP000184384"/>
    </source>
</evidence>
<dbReference type="Proteomes" id="UP000184384">
    <property type="component" value="Unassembled WGS sequence"/>
</dbReference>
<dbReference type="PROSITE" id="PS51257">
    <property type="entry name" value="PROKAR_LIPOPROTEIN"/>
    <property type="match status" value="1"/>
</dbReference>
<dbReference type="Proteomes" id="UP000237771">
    <property type="component" value="Unassembled WGS sequence"/>
</dbReference>
<name>A0A1M5TFI0_9FLAO</name>
<dbReference type="STRING" id="280093.SAMN05443373_11445"/>
<evidence type="ECO:0008006" key="5">
    <source>
        <dbReference type="Google" id="ProtNLM"/>
    </source>
</evidence>
<proteinExistence type="predicted"/>
<dbReference type="RefSeq" id="WP_072945845.1">
    <property type="nucleotide sequence ID" value="NZ_FQWO01000014.1"/>
</dbReference>
<accession>A0A1M5TFI0</accession>
<reference evidence="2" key="1">
    <citation type="submission" date="2016-11" db="EMBL/GenBank/DDBJ databases">
        <authorList>
            <person name="Jaros S."/>
            <person name="Januszkiewicz K."/>
            <person name="Wedrychowicz H."/>
        </authorList>
    </citation>
    <scope>NUCLEOTIDE SEQUENCE [LARGE SCALE GENOMIC DNA]</scope>
    <source>
        <strain evidence="2">DSM 19729</strain>
    </source>
</reference>
<evidence type="ECO:0000313" key="4">
    <source>
        <dbReference type="Proteomes" id="UP000237771"/>
    </source>
</evidence>
<dbReference type="AlphaFoldDB" id="A0A1M5TFI0"/>
<gene>
    <name evidence="1" type="ORF">BC624_11245</name>
    <name evidence="2" type="ORF">SAMN05443373_11445</name>
</gene>
<dbReference type="EMBL" id="PVUB01000012">
    <property type="protein sequence ID" value="PRZ20354.1"/>
    <property type="molecule type" value="Genomic_DNA"/>
</dbReference>
<reference evidence="3" key="2">
    <citation type="submission" date="2016-11" db="EMBL/GenBank/DDBJ databases">
        <authorList>
            <person name="Varghese N."/>
            <person name="Submissions S."/>
        </authorList>
    </citation>
    <scope>NUCLEOTIDE SEQUENCE [LARGE SCALE GENOMIC DNA]</scope>
    <source>
        <strain evidence="3">DSM 19729</strain>
    </source>
</reference>
<organism evidence="2 3">
    <name type="scientific">Flavobacterium granuli</name>
    <dbReference type="NCBI Taxonomy" id="280093"/>
    <lineage>
        <taxon>Bacteria</taxon>
        <taxon>Pseudomonadati</taxon>
        <taxon>Bacteroidota</taxon>
        <taxon>Flavobacteriia</taxon>
        <taxon>Flavobacteriales</taxon>
        <taxon>Flavobacteriaceae</taxon>
        <taxon>Flavobacterium</taxon>
    </lineage>
</organism>
<protein>
    <recommendedName>
        <fullName evidence="5">TonB protein C-terminal</fullName>
    </recommendedName>
</protein>
<dbReference type="EMBL" id="FQWO01000014">
    <property type="protein sequence ID" value="SHH49469.1"/>
    <property type="molecule type" value="Genomic_DNA"/>
</dbReference>
<reference evidence="1 4" key="3">
    <citation type="submission" date="2018-03" db="EMBL/GenBank/DDBJ databases">
        <title>Genomic Encyclopedia of Archaeal and Bacterial Type Strains, Phase II (KMG-II): from individual species to whole genera.</title>
        <authorList>
            <person name="Goeker M."/>
        </authorList>
    </citation>
    <scope>NUCLEOTIDE SEQUENCE [LARGE SCALE GENOMIC DNA]</scope>
    <source>
        <strain evidence="1 4">DSM 17797</strain>
    </source>
</reference>
<sequence>MKHYYFFLVFLLFTSCQHFEKQVPSEKELLQKELKAINWKEVDEYPSFKDCDKLGNKTQRQQCFFEYLAQLIQEKLSIDTLSILYPELDTIEVKVTIFPNAKMKFEPQFPKDSVAYDTIKIDSILNARLVDFPKVNPAIKRGIPVKTQFILPVIIKVE</sequence>
<dbReference type="OrthoDB" id="1191002at2"/>
<evidence type="ECO:0000313" key="2">
    <source>
        <dbReference type="EMBL" id="SHH49469.1"/>
    </source>
</evidence>
<evidence type="ECO:0000313" key="1">
    <source>
        <dbReference type="EMBL" id="PRZ20354.1"/>
    </source>
</evidence>
<keyword evidence="4" id="KW-1185">Reference proteome</keyword>